<dbReference type="Proteomes" id="UP000326789">
    <property type="component" value="Unassembled WGS sequence"/>
</dbReference>
<organism evidence="2 3">
    <name type="scientific">Vibrio fortis</name>
    <dbReference type="NCBI Taxonomy" id="212667"/>
    <lineage>
        <taxon>Bacteria</taxon>
        <taxon>Pseudomonadati</taxon>
        <taxon>Pseudomonadota</taxon>
        <taxon>Gammaproteobacteria</taxon>
        <taxon>Vibrionales</taxon>
        <taxon>Vibrionaceae</taxon>
        <taxon>Vibrio</taxon>
    </lineage>
</organism>
<evidence type="ECO:0000259" key="1">
    <source>
        <dbReference type="Pfam" id="PF09603"/>
    </source>
</evidence>
<reference evidence="2 3" key="1">
    <citation type="submission" date="2019-09" db="EMBL/GenBank/DDBJ databases">
        <title>Whole genome sequence of Vibrio fortis.</title>
        <authorList>
            <person name="Das S.K."/>
        </authorList>
    </citation>
    <scope>NUCLEOTIDE SEQUENCE [LARGE SCALE GENOMIC DNA]</scope>
    <source>
        <strain evidence="2 3">AN60</strain>
    </source>
</reference>
<dbReference type="EMBL" id="VWSE01000010">
    <property type="protein sequence ID" value="KAB0285360.1"/>
    <property type="molecule type" value="Genomic_DNA"/>
</dbReference>
<comment type="caution">
    <text evidence="2">The sequence shown here is derived from an EMBL/GenBank/DDBJ whole genome shotgun (WGS) entry which is preliminary data.</text>
</comment>
<dbReference type="Pfam" id="PF09603">
    <property type="entry name" value="Fib_succ_major"/>
    <property type="match status" value="1"/>
</dbReference>
<accession>A0A5N3QTX9</accession>
<evidence type="ECO:0000313" key="3">
    <source>
        <dbReference type="Proteomes" id="UP000326789"/>
    </source>
</evidence>
<dbReference type="NCBIfam" id="TIGR02145">
    <property type="entry name" value="Fib_succ_major"/>
    <property type="match status" value="1"/>
</dbReference>
<dbReference type="RefSeq" id="WP_150873070.1">
    <property type="nucleotide sequence ID" value="NZ_VWSE01000010.1"/>
</dbReference>
<protein>
    <recommendedName>
        <fullName evidence="1">Fibrobacter succinogenes major paralogous domain-containing protein</fullName>
    </recommendedName>
</protein>
<name>A0A5N3QTX9_9VIBR</name>
<proteinExistence type="predicted"/>
<dbReference type="InterPro" id="IPR011871">
    <property type="entry name" value="Fib_succ_major"/>
</dbReference>
<dbReference type="AlphaFoldDB" id="A0A5N3QTX9"/>
<gene>
    <name evidence="2" type="ORF">F2P58_22840</name>
</gene>
<sequence length="221" mass="25280">MSLATITSANETNKALHELSDTVQDSEGNIYRTVTIGNQVWLAENLRSTKFQDGSDVSSAVIPEDNPENLLKYGRLYDWHDVADARGLCPAGWRVATDEDWMVLEKTLGMAEQELNTEGWRGREQNIGLQLKEHQADGLFSKIDESQLNRQRFFARPAGVKWNGWYITQGAYSEFWTGTSATDKKAYIRTLAYSWWNAHKNEIRRATSTKDYMFSVRCVKI</sequence>
<evidence type="ECO:0000313" key="2">
    <source>
        <dbReference type="EMBL" id="KAB0285360.1"/>
    </source>
</evidence>
<feature type="domain" description="Fibrobacter succinogenes major paralogous" evidence="1">
    <location>
        <begin position="34"/>
        <end position="220"/>
    </location>
</feature>